<dbReference type="PROSITE" id="PS51194">
    <property type="entry name" value="HELICASE_CTER"/>
    <property type="match status" value="1"/>
</dbReference>
<dbReference type="GO" id="GO:0003723">
    <property type="term" value="F:RNA binding"/>
    <property type="evidence" value="ECO:0007669"/>
    <property type="project" value="TreeGrafter"/>
</dbReference>
<dbReference type="InterPro" id="IPR011545">
    <property type="entry name" value="DEAD/DEAH_box_helicase_dom"/>
</dbReference>
<dbReference type="Gene3D" id="1.20.120.1080">
    <property type="match status" value="1"/>
</dbReference>
<dbReference type="Pfam" id="PF00270">
    <property type="entry name" value="DEAD"/>
    <property type="match status" value="1"/>
</dbReference>
<dbReference type="Pfam" id="PF05773">
    <property type="entry name" value="RWD"/>
    <property type="match status" value="1"/>
</dbReference>
<evidence type="ECO:0000256" key="1">
    <source>
        <dbReference type="ARBA" id="ARBA00022741"/>
    </source>
</evidence>
<evidence type="ECO:0000259" key="8">
    <source>
        <dbReference type="PROSITE" id="PS51194"/>
    </source>
</evidence>
<dbReference type="PANTHER" id="PTHR18934">
    <property type="entry name" value="ATP-DEPENDENT RNA HELICASE"/>
    <property type="match status" value="1"/>
</dbReference>
<dbReference type="PROSITE" id="PS00690">
    <property type="entry name" value="DEAH_ATP_HELICASE"/>
    <property type="match status" value="1"/>
</dbReference>
<dbReference type="Proteomes" id="UP000094801">
    <property type="component" value="Unassembled WGS sequence"/>
</dbReference>
<dbReference type="SUPFAM" id="SSF54495">
    <property type="entry name" value="UBC-like"/>
    <property type="match status" value="1"/>
</dbReference>
<dbReference type="Pfam" id="PF26026">
    <property type="entry name" value="RNA_hel_CTD"/>
    <property type="match status" value="1"/>
</dbReference>
<dbReference type="CDD" id="cd23827">
    <property type="entry name" value="RWD_YLR419W-like"/>
    <property type="match status" value="1"/>
</dbReference>
<dbReference type="CDD" id="cd18791">
    <property type="entry name" value="SF2_C_RHA"/>
    <property type="match status" value="1"/>
</dbReference>
<evidence type="ECO:0000313" key="9">
    <source>
        <dbReference type="EMBL" id="ODV84397.1"/>
    </source>
</evidence>
<dbReference type="InterPro" id="IPR056328">
    <property type="entry name" value="DSRM_DHX29"/>
</dbReference>
<dbReference type="Pfam" id="PF00271">
    <property type="entry name" value="Helicase_C"/>
    <property type="match status" value="1"/>
</dbReference>
<evidence type="ECO:0008006" key="11">
    <source>
        <dbReference type="Google" id="ProtNLM"/>
    </source>
</evidence>
<dbReference type="SMART" id="SM00847">
    <property type="entry name" value="HA2"/>
    <property type="match status" value="1"/>
</dbReference>
<accession>A0A1E4SY30</accession>
<dbReference type="EMBL" id="KV453857">
    <property type="protein sequence ID" value="ODV84397.1"/>
    <property type="molecule type" value="Genomic_DNA"/>
</dbReference>
<evidence type="ECO:0000259" key="7">
    <source>
        <dbReference type="PROSITE" id="PS51192"/>
    </source>
</evidence>
<dbReference type="Gene3D" id="3.10.110.10">
    <property type="entry name" value="Ubiquitin Conjugating Enzyme"/>
    <property type="match status" value="1"/>
</dbReference>
<feature type="compositionally biased region" description="Polar residues" evidence="5">
    <location>
        <begin position="35"/>
        <end position="49"/>
    </location>
</feature>
<feature type="region of interest" description="Disordered" evidence="5">
    <location>
        <begin position="185"/>
        <end position="207"/>
    </location>
</feature>
<feature type="region of interest" description="Disordered" evidence="5">
    <location>
        <begin position="547"/>
        <end position="569"/>
    </location>
</feature>
<dbReference type="PROSITE" id="PS50908">
    <property type="entry name" value="RWD"/>
    <property type="match status" value="1"/>
</dbReference>
<feature type="region of interest" description="Disordered" evidence="5">
    <location>
        <begin position="1"/>
        <end position="49"/>
    </location>
</feature>
<gene>
    <name evidence="9" type="ORF">CANARDRAFT_8750</name>
</gene>
<dbReference type="InterPro" id="IPR007502">
    <property type="entry name" value="Helicase-assoc_dom"/>
</dbReference>
<dbReference type="Pfam" id="PF07717">
    <property type="entry name" value="OB_NTP_bind"/>
    <property type="match status" value="1"/>
</dbReference>
<keyword evidence="3" id="KW-0347">Helicase</keyword>
<proteinExistence type="predicted"/>
<dbReference type="GO" id="GO:0008186">
    <property type="term" value="F:ATP-dependent activity, acting on RNA"/>
    <property type="evidence" value="ECO:0007669"/>
    <property type="project" value="UniProtKB-ARBA"/>
</dbReference>
<dbReference type="STRING" id="983967.A0A1E4SY30"/>
<evidence type="ECO:0000256" key="5">
    <source>
        <dbReference type="SAM" id="MobiDB-lite"/>
    </source>
</evidence>
<dbReference type="InterPro" id="IPR001650">
    <property type="entry name" value="Helicase_C-like"/>
</dbReference>
<name>A0A1E4SY30_9ASCO</name>
<dbReference type="Pfam" id="PF24899">
    <property type="entry name" value="UBA_DHX29"/>
    <property type="match status" value="1"/>
</dbReference>
<dbReference type="SMART" id="SM00487">
    <property type="entry name" value="DEXDc"/>
    <property type="match status" value="1"/>
</dbReference>
<dbReference type="InterPro" id="IPR011709">
    <property type="entry name" value="DEAD-box_helicase_OB_fold"/>
</dbReference>
<dbReference type="GO" id="GO:0016787">
    <property type="term" value="F:hydrolase activity"/>
    <property type="evidence" value="ECO:0007669"/>
    <property type="project" value="UniProtKB-KW"/>
</dbReference>
<sequence length="1431" mass="160810">MAKKTKNASPAPAAQESVSKKGSKGSKSDSAPGLLTQQQRAQGRSVVAQSSSWTGKLPVSLLHEHTQKLKWNKVEYEMKKIGNQGFIGIAVLSWKNPKTQETITVRMSSPPSIIKPEETPLEARHYAATYALHRIASDKNIHMVLPANHKKLWSQLEDERKRIIKEDGKEKASFIYTPDPFSAVLEKRKEQEKKEKDRASRQRETERLTRPAIVIGQETNTTKTFKPKNTNMKPGPGSVQVADFDKSLLNQVTFPRKVWDSTVFIDLDPESRKAIESSIRNHNSWSESEISNSDGGDNSYVSTLKNIGFRDSHISESLKYTSTFTDTLEWLIFHIPEDDLPVLFTKDRSTSNIQLKLSKDLKLEYMIERLSQGGFSKDQIEVALTACHSNELESGVYLTNSLINYNISTEEEPESEEIWQEEVESLSSIYDKDKISIITKDIIEIKLSPDGVAANLLSLRVYRSKNYPRDIPGLHLIVNNDSYRLASYIRISIIAGLLRHIVSEGLLGMSYIFSCVDWLETNISSIIANPGPLFYSETVEKKSFGSQSNSSIKSVKNSNGNNKKRATRSESDIKEILDSYKKRQNSSDLKQSLRGRATLPAWSKKDQLVNIINSNKVCLITGETGSGKSTQIVQFILDDLNSKNDFNTNIVCTQPRRISTIGLAERISEERVDKCGAETGYIIRGENKTTKYTRLSFVTTGVLLRMIQGMMGKSNNKDDNSFFKNLGYIFIDEVHERSVDSDFLLIILKNIMKNFPNLKVVLMSATIDVNVFKNYFSSSISHVHIEGRTFPITDYFLDDILDDLQFTITNYNGEVLQPKADSKFFQLGHINYDLIGELVQKIDHQLGKEKNDGSILIFLPGVMEITKCIRKIQENDKNNRFWTLPLHSALSSFEQKKIFKNPPSGMRKIIASTNVAETSITIPDAVVVIDSGKVKNVHYDAVSNSSKLIESWASKAEANQRRGRAGRITSGYCYKLFTKKTEDEVMLKQPIPEIKRTRLENVYLVVKAMGVNNVFEFLKMGLDPPSITNVTNAKQMLTEIGALHNDCLTSLGSYLSILPTDLKSGKLLLYGTLFGCLESCLTIASIGVTGNPFITRSDKRDEVKKIQNSFSKGQGDLMAVLHAYNQYKDLEPRKRNKWLNENFLSFLTMNEIQSTRVQYISTLKDLGFIPLDYSPSSASFKRLNRNSFNFRILNSLITSSSYPQIARVQLPDPKYIATSVGSVQLDPDAKKIKFWIRNEEYIKSKQKEVSSEAPAAQSKEILPATRAFLHPSSVLFNPKNPNGEVSTNDVTIDENDNYIFKPHVGNPDQSSNTLSSSFVAYDGSQYTSKLFLRDITPTSVMAVLLFGGVISYNLNSLSSGRPSPGIVIDGWLPIRTWCKNGVLITKLRHLLDQALKEKLSTPSYTDVDTEAKSLGDDVLETVEKLLAVESK</sequence>
<dbReference type="InterPro" id="IPR002464">
    <property type="entry name" value="DNA/RNA_helicase_DEAH_CS"/>
</dbReference>
<protein>
    <recommendedName>
        <fullName evidence="11">RNA helicase</fullName>
    </recommendedName>
</protein>
<dbReference type="Pfam" id="PF21010">
    <property type="entry name" value="HA2_C"/>
    <property type="match status" value="1"/>
</dbReference>
<dbReference type="InterPro" id="IPR056890">
    <property type="entry name" value="UBA_DHX29-like"/>
</dbReference>
<dbReference type="Gene3D" id="3.40.50.300">
    <property type="entry name" value="P-loop containing nucleotide triphosphate hydrolases"/>
    <property type="match status" value="2"/>
</dbReference>
<dbReference type="InterPro" id="IPR014001">
    <property type="entry name" value="Helicase_ATP-bd"/>
</dbReference>
<dbReference type="InterPro" id="IPR059023">
    <property type="entry name" value="RNA_hel_CTD"/>
</dbReference>
<evidence type="ECO:0000256" key="2">
    <source>
        <dbReference type="ARBA" id="ARBA00022801"/>
    </source>
</evidence>
<dbReference type="GO" id="GO:0005524">
    <property type="term" value="F:ATP binding"/>
    <property type="evidence" value="ECO:0007669"/>
    <property type="project" value="UniProtKB-KW"/>
</dbReference>
<evidence type="ECO:0000256" key="4">
    <source>
        <dbReference type="ARBA" id="ARBA00022840"/>
    </source>
</evidence>
<dbReference type="InterPro" id="IPR027417">
    <property type="entry name" value="P-loop_NTPase"/>
</dbReference>
<organism evidence="9 10">
    <name type="scientific">[Candida] arabinofermentans NRRL YB-2248</name>
    <dbReference type="NCBI Taxonomy" id="983967"/>
    <lineage>
        <taxon>Eukaryota</taxon>
        <taxon>Fungi</taxon>
        <taxon>Dikarya</taxon>
        <taxon>Ascomycota</taxon>
        <taxon>Saccharomycotina</taxon>
        <taxon>Pichiomycetes</taxon>
        <taxon>Pichiales</taxon>
        <taxon>Pichiaceae</taxon>
        <taxon>Ogataea</taxon>
        <taxon>Ogataea/Candida clade</taxon>
    </lineage>
</organism>
<dbReference type="Pfam" id="PF24385">
    <property type="entry name" value="DSRM_DHX29"/>
    <property type="match status" value="1"/>
</dbReference>
<keyword evidence="2" id="KW-0378">Hydrolase</keyword>
<feature type="domain" description="RWD" evidence="6">
    <location>
        <begin position="421"/>
        <end position="526"/>
    </location>
</feature>
<keyword evidence="4" id="KW-0067">ATP-binding</keyword>
<dbReference type="PANTHER" id="PTHR18934:SF267">
    <property type="entry name" value="ATP-DEPENDENT RNA HELICASE YLR419W-RELATED"/>
    <property type="match status" value="1"/>
</dbReference>
<dbReference type="PROSITE" id="PS51192">
    <property type="entry name" value="HELICASE_ATP_BIND_1"/>
    <property type="match status" value="1"/>
</dbReference>
<dbReference type="OrthoDB" id="5600252at2759"/>
<feature type="domain" description="Helicase ATP-binding" evidence="7">
    <location>
        <begin position="609"/>
        <end position="785"/>
    </location>
</feature>
<dbReference type="InterPro" id="IPR006575">
    <property type="entry name" value="RWD_dom"/>
</dbReference>
<evidence type="ECO:0000256" key="3">
    <source>
        <dbReference type="ARBA" id="ARBA00022806"/>
    </source>
</evidence>
<evidence type="ECO:0000259" key="6">
    <source>
        <dbReference type="PROSITE" id="PS50908"/>
    </source>
</evidence>
<dbReference type="GO" id="GO:1990904">
    <property type="term" value="C:ribonucleoprotein complex"/>
    <property type="evidence" value="ECO:0007669"/>
    <property type="project" value="UniProtKB-ARBA"/>
</dbReference>
<dbReference type="CDD" id="cd17917">
    <property type="entry name" value="DEXHc_RHA-like"/>
    <property type="match status" value="1"/>
</dbReference>
<keyword evidence="1" id="KW-0547">Nucleotide-binding</keyword>
<feature type="domain" description="Helicase C-terminal" evidence="8">
    <location>
        <begin position="841"/>
        <end position="1010"/>
    </location>
</feature>
<dbReference type="SMART" id="SM00490">
    <property type="entry name" value="HELICc"/>
    <property type="match status" value="1"/>
</dbReference>
<reference evidence="10" key="1">
    <citation type="submission" date="2016-04" db="EMBL/GenBank/DDBJ databases">
        <title>Comparative genomics of biotechnologically important yeasts.</title>
        <authorList>
            <consortium name="DOE Joint Genome Institute"/>
            <person name="Riley R."/>
            <person name="Haridas S."/>
            <person name="Wolfe K.H."/>
            <person name="Lopes M.R."/>
            <person name="Hittinger C.T."/>
            <person name="Goker M."/>
            <person name="Salamov A."/>
            <person name="Wisecaver J."/>
            <person name="Long T.M."/>
            <person name="Aerts A.L."/>
            <person name="Barry K."/>
            <person name="Choi C."/>
            <person name="Clum A."/>
            <person name="Coughlan A.Y."/>
            <person name="Deshpande S."/>
            <person name="Douglass A.P."/>
            <person name="Hanson S.J."/>
            <person name="Klenk H.-P."/>
            <person name="Labutti K."/>
            <person name="Lapidus A."/>
            <person name="Lindquist E."/>
            <person name="Lipzen A."/>
            <person name="Meier-Kolthoff J.P."/>
            <person name="Ohm R.A."/>
            <person name="Otillar R.P."/>
            <person name="Pangilinan J."/>
            <person name="Peng Y."/>
            <person name="Rokas A."/>
            <person name="Rosa C.A."/>
            <person name="Scheuner C."/>
            <person name="Sibirny A.A."/>
            <person name="Slot J.C."/>
            <person name="Stielow J.B."/>
            <person name="Sun H."/>
            <person name="Kurtzman C.P."/>
            <person name="Blackwell M."/>
            <person name="Grigoriev I.V."/>
            <person name="Jeffries T.W."/>
        </authorList>
    </citation>
    <scope>NUCLEOTIDE SEQUENCE [LARGE SCALE GENOMIC DNA]</scope>
    <source>
        <strain evidence="10">NRRL YB-2248</strain>
    </source>
</reference>
<keyword evidence="10" id="KW-1185">Reference proteome</keyword>
<feature type="compositionally biased region" description="Low complexity" evidence="5">
    <location>
        <begin position="547"/>
        <end position="561"/>
    </location>
</feature>
<dbReference type="SUPFAM" id="SSF52540">
    <property type="entry name" value="P-loop containing nucleoside triphosphate hydrolases"/>
    <property type="match status" value="1"/>
</dbReference>
<dbReference type="InterPro" id="IPR016135">
    <property type="entry name" value="UBQ-conjugating_enzyme/RWD"/>
</dbReference>
<dbReference type="GO" id="GO:0004386">
    <property type="term" value="F:helicase activity"/>
    <property type="evidence" value="ECO:0007669"/>
    <property type="project" value="UniProtKB-KW"/>
</dbReference>
<evidence type="ECO:0000313" key="10">
    <source>
        <dbReference type="Proteomes" id="UP000094801"/>
    </source>
</evidence>